<reference evidence="3" key="1">
    <citation type="journal article" date="2019" name="Int. J. Syst. Evol. Microbiol.">
        <title>The Global Catalogue of Microorganisms (GCM) 10K type strain sequencing project: providing services to taxonomists for standard genome sequencing and annotation.</title>
        <authorList>
            <consortium name="The Broad Institute Genomics Platform"/>
            <consortium name="The Broad Institute Genome Sequencing Center for Infectious Disease"/>
            <person name="Wu L."/>
            <person name="Ma J."/>
        </authorList>
    </citation>
    <scope>NUCLEOTIDE SEQUENCE [LARGE SCALE GENOMIC DNA]</scope>
    <source>
        <strain evidence="3">JCM 17919</strain>
    </source>
</reference>
<dbReference type="EMBL" id="BAABGY010000006">
    <property type="protein sequence ID" value="GAA4327402.1"/>
    <property type="molecule type" value="Genomic_DNA"/>
</dbReference>
<comment type="caution">
    <text evidence="2">The sequence shown here is derived from an EMBL/GenBank/DDBJ whole genome shotgun (WGS) entry which is preliminary data.</text>
</comment>
<sequence>MAIYENYKHRELTSKIIKAFYIVYNQLGYGFLEKVYENAMAIVLRRMGLHCEQQTPVFVYFEGEEVGFFRADLLVENTVIAELKASEALCRGDEAQLVNYLRATEIEVGLLLGFCEEPVFRRRVFENSRKKLPDRTGQSGKRPDAGKHPE</sequence>
<keyword evidence="3" id="KW-1185">Reference proteome</keyword>
<dbReference type="Pfam" id="PF13366">
    <property type="entry name" value="PDDEXK_3"/>
    <property type="match status" value="1"/>
</dbReference>
<dbReference type="Proteomes" id="UP001501725">
    <property type="component" value="Unassembled WGS sequence"/>
</dbReference>
<organism evidence="2 3">
    <name type="scientific">Flaviaesturariibacter amylovorans</name>
    <dbReference type="NCBI Taxonomy" id="1084520"/>
    <lineage>
        <taxon>Bacteria</taxon>
        <taxon>Pseudomonadati</taxon>
        <taxon>Bacteroidota</taxon>
        <taxon>Chitinophagia</taxon>
        <taxon>Chitinophagales</taxon>
        <taxon>Chitinophagaceae</taxon>
        <taxon>Flaviaestuariibacter</taxon>
    </lineage>
</organism>
<dbReference type="InterPro" id="IPR026350">
    <property type="entry name" value="GxxExxY"/>
</dbReference>
<feature type="compositionally biased region" description="Basic and acidic residues" evidence="1">
    <location>
        <begin position="141"/>
        <end position="150"/>
    </location>
</feature>
<dbReference type="NCBIfam" id="TIGR04256">
    <property type="entry name" value="GxxExxY"/>
    <property type="match status" value="1"/>
</dbReference>
<feature type="region of interest" description="Disordered" evidence="1">
    <location>
        <begin position="131"/>
        <end position="150"/>
    </location>
</feature>
<dbReference type="RefSeq" id="WP_345255015.1">
    <property type="nucleotide sequence ID" value="NZ_BAABGY010000006.1"/>
</dbReference>
<name>A0ABP8GNB9_9BACT</name>
<evidence type="ECO:0000313" key="3">
    <source>
        <dbReference type="Proteomes" id="UP001501725"/>
    </source>
</evidence>
<evidence type="ECO:0000256" key="1">
    <source>
        <dbReference type="SAM" id="MobiDB-lite"/>
    </source>
</evidence>
<gene>
    <name evidence="2" type="ORF">GCM10023184_16660</name>
</gene>
<evidence type="ECO:0000313" key="2">
    <source>
        <dbReference type="EMBL" id="GAA4327402.1"/>
    </source>
</evidence>
<accession>A0ABP8GNB9</accession>
<proteinExistence type="predicted"/>
<protein>
    <submittedName>
        <fullName evidence="2">GxxExxY protein</fullName>
    </submittedName>
</protein>